<evidence type="ECO:0000256" key="2">
    <source>
        <dbReference type="SAM" id="SignalP"/>
    </source>
</evidence>
<feature type="signal peptide" evidence="2">
    <location>
        <begin position="1"/>
        <end position="20"/>
    </location>
</feature>
<feature type="chain" id="PRO_5041900968" evidence="2">
    <location>
        <begin position="21"/>
        <end position="54"/>
    </location>
</feature>
<evidence type="ECO:0000313" key="4">
    <source>
        <dbReference type="Proteomes" id="UP001196068"/>
    </source>
</evidence>
<accession>A0AAF1K6I6</accession>
<evidence type="ECO:0000313" key="3">
    <source>
        <dbReference type="EMBL" id="MBR0657348.1"/>
    </source>
</evidence>
<keyword evidence="4" id="KW-1185">Reference proteome</keyword>
<proteinExistence type="predicted"/>
<sequence length="54" mass="5601">MVRRFALVVAGLIAVSPAFAQQQPEWFVPGGQRPPGAPGGQPAGQRPPQGTQPP</sequence>
<comment type="caution">
    <text evidence="3">The sequence shown here is derived from an EMBL/GenBank/DDBJ whole genome shotgun (WGS) entry which is preliminary data.</text>
</comment>
<reference evidence="3" key="1">
    <citation type="submission" date="2020-01" db="EMBL/GenBank/DDBJ databases">
        <authorList>
            <person name="Rat A."/>
        </authorList>
    </citation>
    <scope>NUCLEOTIDE SEQUENCE</scope>
    <source>
        <strain evidence="3">LMG 28251</strain>
    </source>
</reference>
<dbReference type="Proteomes" id="UP001196068">
    <property type="component" value="Unassembled WGS sequence"/>
</dbReference>
<protein>
    <submittedName>
        <fullName evidence="3">Uncharacterized protein</fullName>
    </submittedName>
</protein>
<dbReference type="EMBL" id="JAAEDH010000032">
    <property type="protein sequence ID" value="MBR0657348.1"/>
    <property type="molecule type" value="Genomic_DNA"/>
</dbReference>
<reference evidence="3" key="2">
    <citation type="journal article" date="2021" name="Syst. Appl. Microbiol.">
        <title>Roseomonas hellenica sp. nov., isolated from roots of wild-growing Alkanna tinctoria.</title>
        <authorList>
            <person name="Rat A."/>
            <person name="Naranjo H.D."/>
            <person name="Lebbe L."/>
            <person name="Cnockaert M."/>
            <person name="Krigas N."/>
            <person name="Grigoriadou K."/>
            <person name="Maloupa E."/>
            <person name="Willems A."/>
        </authorList>
    </citation>
    <scope>NUCLEOTIDE SEQUENCE</scope>
    <source>
        <strain evidence="3">LMG 28251</strain>
    </source>
</reference>
<evidence type="ECO:0000256" key="1">
    <source>
        <dbReference type="SAM" id="MobiDB-lite"/>
    </source>
</evidence>
<organism evidence="3 4">
    <name type="scientific">Plastoroseomonas arctica</name>
    <dbReference type="NCBI Taxonomy" id="1509237"/>
    <lineage>
        <taxon>Bacteria</taxon>
        <taxon>Pseudomonadati</taxon>
        <taxon>Pseudomonadota</taxon>
        <taxon>Alphaproteobacteria</taxon>
        <taxon>Acetobacterales</taxon>
        <taxon>Acetobacteraceae</taxon>
        <taxon>Plastoroseomonas</taxon>
    </lineage>
</organism>
<name>A0AAF1K6I6_9PROT</name>
<feature type="non-terminal residue" evidence="3">
    <location>
        <position position="54"/>
    </location>
</feature>
<keyword evidence="2" id="KW-0732">Signal</keyword>
<feature type="region of interest" description="Disordered" evidence="1">
    <location>
        <begin position="25"/>
        <end position="54"/>
    </location>
</feature>
<feature type="compositionally biased region" description="Low complexity" evidence="1">
    <location>
        <begin position="43"/>
        <end position="54"/>
    </location>
</feature>
<dbReference type="AlphaFoldDB" id="A0AAF1K6I6"/>
<gene>
    <name evidence="3" type="ORF">GXW79_19895</name>
</gene>